<feature type="region of interest" description="Disordered" evidence="1">
    <location>
        <begin position="183"/>
        <end position="202"/>
    </location>
</feature>
<dbReference type="AlphaFoldDB" id="A0A9P8MDA5"/>
<gene>
    <name evidence="2" type="ORF">MHUMG1_03953</name>
</gene>
<keyword evidence="3" id="KW-1185">Reference proteome</keyword>
<comment type="caution">
    <text evidence="2">The sequence shown here is derived from an EMBL/GenBank/DDBJ whole genome shotgun (WGS) entry which is preliminary data.</text>
</comment>
<organism evidence="2 3">
    <name type="scientific">Metarhizium humberi</name>
    <dbReference type="NCBI Taxonomy" id="2596975"/>
    <lineage>
        <taxon>Eukaryota</taxon>
        <taxon>Fungi</taxon>
        <taxon>Dikarya</taxon>
        <taxon>Ascomycota</taxon>
        <taxon>Pezizomycotina</taxon>
        <taxon>Sordariomycetes</taxon>
        <taxon>Hypocreomycetidae</taxon>
        <taxon>Hypocreales</taxon>
        <taxon>Clavicipitaceae</taxon>
        <taxon>Metarhizium</taxon>
    </lineage>
</organism>
<dbReference type="EMBL" id="JACEFI010000005">
    <property type="protein sequence ID" value="KAH0598650.1"/>
    <property type="molecule type" value="Genomic_DNA"/>
</dbReference>
<sequence length="202" mass="21990">MCSPLLAPARVNQRASIHGPKSVCLRELATAPCLQSGVLWIFVNIGTAPAPLTSSGGAAPPWPPKFSLVLFAHPLFLTLVPVFDPTVVLCWLSLPVLRVVLHESLCSDSQLLASSVIAAMSLPLTNELASCCLYTRRQAIRPPFLVPVHLPLQQDEPRSPASLPHFCQLKLYPVTQIYAKENGTTDQRVQNQRTHTPTGDKS</sequence>
<proteinExistence type="predicted"/>
<accession>A0A9P8MDA5</accession>
<evidence type="ECO:0000256" key="1">
    <source>
        <dbReference type="SAM" id="MobiDB-lite"/>
    </source>
</evidence>
<protein>
    <submittedName>
        <fullName evidence="2">Uncharacterized protein</fullName>
    </submittedName>
</protein>
<name>A0A9P8MDA5_9HYPO</name>
<evidence type="ECO:0000313" key="2">
    <source>
        <dbReference type="EMBL" id="KAH0598650.1"/>
    </source>
</evidence>
<evidence type="ECO:0000313" key="3">
    <source>
        <dbReference type="Proteomes" id="UP000764110"/>
    </source>
</evidence>
<reference evidence="2 3" key="1">
    <citation type="submission" date="2020-07" db="EMBL/GenBank/DDBJ databases">
        <title>Metarhizium humberi genome.</title>
        <authorList>
            <person name="Lysoe E."/>
        </authorList>
    </citation>
    <scope>NUCLEOTIDE SEQUENCE [LARGE SCALE GENOMIC DNA]</scope>
    <source>
        <strain evidence="2 3">ESALQ1638</strain>
    </source>
</reference>
<dbReference type="Proteomes" id="UP000764110">
    <property type="component" value="Unassembled WGS sequence"/>
</dbReference>